<organism evidence="2 3">
    <name type="scientific">Romanomermis culicivorax</name>
    <name type="common">Nematode worm</name>
    <dbReference type="NCBI Taxonomy" id="13658"/>
    <lineage>
        <taxon>Eukaryota</taxon>
        <taxon>Metazoa</taxon>
        <taxon>Ecdysozoa</taxon>
        <taxon>Nematoda</taxon>
        <taxon>Enoplea</taxon>
        <taxon>Dorylaimia</taxon>
        <taxon>Mermithida</taxon>
        <taxon>Mermithoidea</taxon>
        <taxon>Mermithidae</taxon>
        <taxon>Romanomermis</taxon>
    </lineage>
</organism>
<dbReference type="WBParaSite" id="nRc.2.0.1.t21767-RA">
    <property type="protein sequence ID" value="nRc.2.0.1.t21767-RA"/>
    <property type="gene ID" value="nRc.2.0.1.g21767"/>
</dbReference>
<reference evidence="3" key="1">
    <citation type="submission" date="2022-11" db="UniProtKB">
        <authorList>
            <consortium name="WormBaseParasite"/>
        </authorList>
    </citation>
    <scope>IDENTIFICATION</scope>
</reference>
<evidence type="ECO:0000313" key="3">
    <source>
        <dbReference type="WBParaSite" id="nRc.2.0.1.t21767-RA"/>
    </source>
</evidence>
<keyword evidence="2" id="KW-1185">Reference proteome</keyword>
<name>A0A915J5M2_ROMCU</name>
<keyword evidence="1" id="KW-1133">Transmembrane helix</keyword>
<protein>
    <submittedName>
        <fullName evidence="3">Uncharacterized protein</fullName>
    </submittedName>
</protein>
<proteinExistence type="predicted"/>
<keyword evidence="1" id="KW-0472">Membrane</keyword>
<keyword evidence="1" id="KW-0812">Transmembrane</keyword>
<evidence type="ECO:0000313" key="2">
    <source>
        <dbReference type="Proteomes" id="UP000887565"/>
    </source>
</evidence>
<accession>A0A915J5M2</accession>
<dbReference type="Proteomes" id="UP000887565">
    <property type="component" value="Unplaced"/>
</dbReference>
<feature type="transmembrane region" description="Helical" evidence="1">
    <location>
        <begin position="91"/>
        <end position="109"/>
    </location>
</feature>
<sequence>MKIEWCEQKIFRKSIAGADFLDQFGAMAPKNSDWVLIFTKSFCDALEFLALVGQPYSGTIDTVGQSIRAHIYQQNLQCLQIYKHLLKKTSFLRVLCITIYTAGSLYYPFTRMSLFKMSCFCCSLSLSSCLESGLQVNSSKAAVWQSSNA</sequence>
<evidence type="ECO:0000256" key="1">
    <source>
        <dbReference type="SAM" id="Phobius"/>
    </source>
</evidence>
<dbReference type="AlphaFoldDB" id="A0A915J5M2"/>